<proteinExistence type="inferred from homology"/>
<dbReference type="EMBL" id="MZZM01000043">
    <property type="protein sequence ID" value="ORJ52848.1"/>
    <property type="molecule type" value="Genomic_DNA"/>
</dbReference>
<keyword evidence="6 8" id="KW-0460">Magnesium</keyword>
<evidence type="ECO:0000256" key="1">
    <source>
        <dbReference type="ARBA" id="ARBA00001946"/>
    </source>
</evidence>
<dbReference type="CDD" id="cd18755">
    <property type="entry name" value="PIN_MtVapC3_VapC21-like"/>
    <property type="match status" value="1"/>
</dbReference>
<sequence length="140" mass="15642">MELNQRWLIDKSAFARLGIATEPDTWANRIERGLIHISNLTRLEIGYSALSGEDARRQFRQSPLAAMPLEYLTPAIEDRALEVQILLADRSQHRGVSIPDLIVAATAELCGLIVLHVDKDFNTISKITGQPTARLNLINQ</sequence>
<name>A0A1X0XJ35_MYCSI</name>
<gene>
    <name evidence="8" type="primary">vapC</name>
    <name evidence="10" type="ORF">B5M45_30015</name>
</gene>
<dbReference type="Gene3D" id="3.40.50.1010">
    <property type="entry name" value="5'-nuclease"/>
    <property type="match status" value="1"/>
</dbReference>
<feature type="binding site" evidence="8">
    <location>
        <position position="10"/>
    </location>
    <ligand>
        <name>Mg(2+)</name>
        <dbReference type="ChEBI" id="CHEBI:18420"/>
    </ligand>
</feature>
<evidence type="ECO:0000256" key="5">
    <source>
        <dbReference type="ARBA" id="ARBA00022801"/>
    </source>
</evidence>
<evidence type="ECO:0000256" key="2">
    <source>
        <dbReference type="ARBA" id="ARBA00022649"/>
    </source>
</evidence>
<dbReference type="InterPro" id="IPR029060">
    <property type="entry name" value="PIN-like_dom_sf"/>
</dbReference>
<evidence type="ECO:0000256" key="3">
    <source>
        <dbReference type="ARBA" id="ARBA00022722"/>
    </source>
</evidence>
<comment type="cofactor">
    <cofactor evidence="1 8">
        <name>Mg(2+)</name>
        <dbReference type="ChEBI" id="CHEBI:18420"/>
    </cofactor>
</comment>
<evidence type="ECO:0000259" key="9">
    <source>
        <dbReference type="Pfam" id="PF01850"/>
    </source>
</evidence>
<dbReference type="Pfam" id="PF01850">
    <property type="entry name" value="PIN"/>
    <property type="match status" value="1"/>
</dbReference>
<evidence type="ECO:0000313" key="10">
    <source>
        <dbReference type="EMBL" id="ORJ52848.1"/>
    </source>
</evidence>
<reference evidence="10 11" key="1">
    <citation type="submission" date="2017-03" db="EMBL/GenBank/DDBJ databases">
        <title>Genomic insights into Mycobacterium simiae human colonization.</title>
        <authorList>
            <person name="Steffani J.L."/>
            <person name="Brunck M.E."/>
            <person name="Cruz E."/>
            <person name="Montiel R."/>
            <person name="Barona F."/>
        </authorList>
    </citation>
    <scope>NUCLEOTIDE SEQUENCE [LARGE SCALE GENOMIC DNA]</scope>
    <source>
        <strain evidence="10 11">MsiGto</strain>
    </source>
</reference>
<protein>
    <recommendedName>
        <fullName evidence="8">Ribonuclease VapC</fullName>
        <shortName evidence="8">RNase VapC</shortName>
        <ecNumber evidence="8">3.1.-.-</ecNumber>
    </recommendedName>
    <alternativeName>
        <fullName evidence="8">Toxin VapC</fullName>
    </alternativeName>
</protein>
<evidence type="ECO:0000256" key="4">
    <source>
        <dbReference type="ARBA" id="ARBA00022723"/>
    </source>
</evidence>
<evidence type="ECO:0000256" key="6">
    <source>
        <dbReference type="ARBA" id="ARBA00022842"/>
    </source>
</evidence>
<dbReference type="InterPro" id="IPR022907">
    <property type="entry name" value="VapC_family"/>
</dbReference>
<dbReference type="GO" id="GO:0016787">
    <property type="term" value="F:hydrolase activity"/>
    <property type="evidence" value="ECO:0007669"/>
    <property type="project" value="UniProtKB-KW"/>
</dbReference>
<dbReference type="PANTHER" id="PTHR33653:SF1">
    <property type="entry name" value="RIBONUCLEASE VAPC2"/>
    <property type="match status" value="1"/>
</dbReference>
<evidence type="ECO:0000256" key="8">
    <source>
        <dbReference type="HAMAP-Rule" id="MF_00265"/>
    </source>
</evidence>
<evidence type="ECO:0000256" key="7">
    <source>
        <dbReference type="ARBA" id="ARBA00038093"/>
    </source>
</evidence>
<keyword evidence="4 8" id="KW-0479">Metal-binding</keyword>
<keyword evidence="8" id="KW-0800">Toxin</keyword>
<dbReference type="InterPro" id="IPR050556">
    <property type="entry name" value="Type_II_TA_system_RNase"/>
</dbReference>
<comment type="function">
    <text evidence="8">Toxic component of a toxin-antitoxin (TA) system. An RNase.</text>
</comment>
<dbReference type="EC" id="3.1.-.-" evidence="8"/>
<dbReference type="PANTHER" id="PTHR33653">
    <property type="entry name" value="RIBONUCLEASE VAPC2"/>
    <property type="match status" value="1"/>
</dbReference>
<evidence type="ECO:0000313" key="11">
    <source>
        <dbReference type="Proteomes" id="UP000193040"/>
    </source>
</evidence>
<dbReference type="GO" id="GO:0090729">
    <property type="term" value="F:toxin activity"/>
    <property type="evidence" value="ECO:0007669"/>
    <property type="project" value="UniProtKB-KW"/>
</dbReference>
<dbReference type="HAMAP" id="MF_00265">
    <property type="entry name" value="VapC_Nob1"/>
    <property type="match status" value="1"/>
</dbReference>
<organism evidence="10 11">
    <name type="scientific">Mycobacterium simiae</name>
    <name type="common">Mycobacterium habana</name>
    <dbReference type="NCBI Taxonomy" id="1784"/>
    <lineage>
        <taxon>Bacteria</taxon>
        <taxon>Bacillati</taxon>
        <taxon>Actinomycetota</taxon>
        <taxon>Actinomycetes</taxon>
        <taxon>Mycobacteriales</taxon>
        <taxon>Mycobacteriaceae</taxon>
        <taxon>Mycobacterium</taxon>
        <taxon>Mycobacterium simiae complex</taxon>
    </lineage>
</organism>
<keyword evidence="2 8" id="KW-1277">Toxin-antitoxin system</keyword>
<dbReference type="AlphaFoldDB" id="A0A1X0XJ35"/>
<keyword evidence="5 8" id="KW-0378">Hydrolase</keyword>
<feature type="domain" description="PIN" evidence="9">
    <location>
        <begin position="8"/>
        <end position="125"/>
    </location>
</feature>
<keyword evidence="11" id="KW-1185">Reference proteome</keyword>
<dbReference type="SUPFAM" id="SSF88723">
    <property type="entry name" value="PIN domain-like"/>
    <property type="match status" value="1"/>
</dbReference>
<comment type="caution">
    <text evidence="10">The sequence shown here is derived from an EMBL/GenBank/DDBJ whole genome shotgun (WGS) entry which is preliminary data.</text>
</comment>
<keyword evidence="3 8" id="KW-0540">Nuclease</keyword>
<feature type="binding site" evidence="8">
    <location>
        <position position="100"/>
    </location>
    <ligand>
        <name>Mg(2+)</name>
        <dbReference type="ChEBI" id="CHEBI:18420"/>
    </ligand>
</feature>
<accession>A0A1X0XJ35</accession>
<dbReference type="InterPro" id="IPR002716">
    <property type="entry name" value="PIN_dom"/>
</dbReference>
<dbReference type="GO" id="GO:0000287">
    <property type="term" value="F:magnesium ion binding"/>
    <property type="evidence" value="ECO:0007669"/>
    <property type="project" value="UniProtKB-UniRule"/>
</dbReference>
<dbReference type="GO" id="GO:0004540">
    <property type="term" value="F:RNA nuclease activity"/>
    <property type="evidence" value="ECO:0007669"/>
    <property type="project" value="InterPro"/>
</dbReference>
<comment type="similarity">
    <text evidence="7 8">Belongs to the PINc/VapC protein family.</text>
</comment>
<dbReference type="Proteomes" id="UP000193040">
    <property type="component" value="Unassembled WGS sequence"/>
</dbReference>